<feature type="zinc finger region" description="C3H1-type" evidence="5">
    <location>
        <begin position="225"/>
        <end position="246"/>
    </location>
</feature>
<dbReference type="EMBL" id="UXUI01007950">
    <property type="protein sequence ID" value="VDD90001.1"/>
    <property type="molecule type" value="Genomic_DNA"/>
</dbReference>
<feature type="domain" description="C3H1-type" evidence="7">
    <location>
        <begin position="198"/>
        <end position="224"/>
    </location>
</feature>
<feature type="region of interest" description="Disordered" evidence="6">
    <location>
        <begin position="537"/>
        <end position="599"/>
    </location>
</feature>
<dbReference type="Pfam" id="PF14608">
    <property type="entry name" value="zf-CCCH_2"/>
    <property type="match status" value="2"/>
</dbReference>
<reference evidence="8 9" key="2">
    <citation type="submission" date="2018-10" db="EMBL/GenBank/DDBJ databases">
        <authorList>
            <consortium name="Pathogen Informatics"/>
        </authorList>
    </citation>
    <scope>NUCLEOTIDE SEQUENCE [LARGE SCALE GENOMIC DNA]</scope>
</reference>
<dbReference type="SUPFAM" id="SSF90229">
    <property type="entry name" value="CCCH zinc finger"/>
    <property type="match status" value="3"/>
</dbReference>
<dbReference type="GO" id="GO:0003723">
    <property type="term" value="F:RNA binding"/>
    <property type="evidence" value="ECO:0007669"/>
    <property type="project" value="InterPro"/>
</dbReference>
<feature type="domain" description="C3H1-type" evidence="7">
    <location>
        <begin position="225"/>
        <end position="246"/>
    </location>
</feature>
<dbReference type="WBParaSite" id="EVEC_0000506801-mRNA-1">
    <property type="protein sequence ID" value="EVEC_0000506801-mRNA-1"/>
    <property type="gene ID" value="EVEC_0000506801"/>
</dbReference>
<feature type="zinc finger region" description="C3H1-type" evidence="5">
    <location>
        <begin position="168"/>
        <end position="194"/>
    </location>
</feature>
<feature type="region of interest" description="Disordered" evidence="6">
    <location>
        <begin position="117"/>
        <end position="154"/>
    </location>
</feature>
<feature type="region of interest" description="Disordered" evidence="6">
    <location>
        <begin position="66"/>
        <end position="91"/>
    </location>
</feature>
<organism evidence="10">
    <name type="scientific">Enterobius vermicularis</name>
    <name type="common">Human pinworm</name>
    <dbReference type="NCBI Taxonomy" id="51028"/>
    <lineage>
        <taxon>Eukaryota</taxon>
        <taxon>Metazoa</taxon>
        <taxon>Ecdysozoa</taxon>
        <taxon>Nematoda</taxon>
        <taxon>Chromadorea</taxon>
        <taxon>Rhabditida</taxon>
        <taxon>Spirurina</taxon>
        <taxon>Oxyuridomorpha</taxon>
        <taxon>Oxyuroidea</taxon>
        <taxon>Oxyuridae</taxon>
        <taxon>Enterobius</taxon>
    </lineage>
</organism>
<feature type="compositionally biased region" description="Polar residues" evidence="6">
    <location>
        <begin position="548"/>
        <end position="558"/>
    </location>
</feature>
<dbReference type="AlphaFoldDB" id="A0A158QAG7"/>
<dbReference type="Proteomes" id="UP000274131">
    <property type="component" value="Unassembled WGS sequence"/>
</dbReference>
<feature type="compositionally biased region" description="Polar residues" evidence="6">
    <location>
        <begin position="679"/>
        <end position="693"/>
    </location>
</feature>
<dbReference type="InterPro" id="IPR036855">
    <property type="entry name" value="Znf_CCCH_sf"/>
</dbReference>
<dbReference type="STRING" id="51028.A0A158QAG7"/>
<feature type="domain" description="C3H1-type" evidence="7">
    <location>
        <begin position="168"/>
        <end position="194"/>
    </location>
</feature>
<feature type="compositionally biased region" description="Basic and acidic residues" evidence="6">
    <location>
        <begin position="79"/>
        <end position="91"/>
    </location>
</feature>
<dbReference type="SMART" id="SM00356">
    <property type="entry name" value="ZnF_C3H1"/>
    <property type="match status" value="3"/>
</dbReference>
<dbReference type="Pfam" id="PF00642">
    <property type="entry name" value="zf-CCCH"/>
    <property type="match status" value="1"/>
</dbReference>
<evidence type="ECO:0000256" key="4">
    <source>
        <dbReference type="ARBA" id="ARBA00022833"/>
    </source>
</evidence>
<dbReference type="PANTHER" id="PTHR13119:SF12">
    <property type="entry name" value="PROTEIN SUPPRESSOR OF SABLE"/>
    <property type="match status" value="1"/>
</dbReference>
<sequence>MAEPSAAVQPTPALVPPTAVIPVRKPRDFDREEVVSVRGREGDAINSWKNIMSQRTKAGSIDANEEYYGYGKSSPIEGGGDKDYRTRNGDSADKDYRWGVIREEGLHRGVGQDLVNEYGDSDYRSSSPRLDRRRRRSPSPPFASKRCRGHSPPYRGGFRGRGFRGGHFERQICKFFREGYCRDGDKCAYSHDAADSHRKAELCKFYQQGYCKKNLHCNLLHGEYPCKAFHKGECTKDQCQFSHEPLNDFTRPIFEQMLKDDELASRIAIPQVPLKRRVLLPGGPSNTSPGHPEASPILIPSATTSDGMQTNLVPPPAVVVPNLGTPSVAVTQAQLVLPPGMAVPRQPFPPFFPRHVITGPGNAVIDPLLAASLTNLPMPPPIDPATMAAVSAAASAAAPSTTSQTSVSSFFLQETAKDDLIEDDDDGGFNVNKMLERITSKVKGLDDLNDSPASPPMYNDGDQENKEAPTIPSSSAITWKLHPLDDIPCTTSIDPSILQKSLNDARLRNDPRIKKSLANQFDAFTNTLITSSAQSSQPGAAASLPQQVTSSAVQQAGTASGPAKEGVLSSAKPVDPRTSNRDPRKRLGGQPDRRPAADPRLAVIKPYEASRPNDQANGAAQNAYFSTTPTTSVGVEQLYSPVVPDVDAQGRDHRLSPHYRGSPPRQDDRGFNDARRGSYGNSWMPQLNSSQEIHNLGSRPPAGNFGSDFGNQDRDERQMTSAVARPTSSTSPPKASENPAPLSTTGPLSLREKRKNNEYESPLSRLRWGP</sequence>
<reference evidence="10" key="1">
    <citation type="submission" date="2016-04" db="UniProtKB">
        <authorList>
            <consortium name="WormBaseParasite"/>
        </authorList>
    </citation>
    <scope>IDENTIFICATION</scope>
</reference>
<keyword evidence="4 5" id="KW-0862">Zinc</keyword>
<keyword evidence="2" id="KW-0677">Repeat</keyword>
<evidence type="ECO:0000256" key="5">
    <source>
        <dbReference type="PROSITE-ProRule" id="PRU00723"/>
    </source>
</evidence>
<evidence type="ECO:0000256" key="3">
    <source>
        <dbReference type="ARBA" id="ARBA00022771"/>
    </source>
</evidence>
<dbReference type="GO" id="GO:0008270">
    <property type="term" value="F:zinc ion binding"/>
    <property type="evidence" value="ECO:0007669"/>
    <property type="project" value="UniProtKB-KW"/>
</dbReference>
<keyword evidence="1 5" id="KW-0479">Metal-binding</keyword>
<evidence type="ECO:0000256" key="1">
    <source>
        <dbReference type="ARBA" id="ARBA00022723"/>
    </source>
</evidence>
<dbReference type="GO" id="GO:0045892">
    <property type="term" value="P:negative regulation of DNA-templated transcription"/>
    <property type="evidence" value="ECO:0007669"/>
    <property type="project" value="InterPro"/>
</dbReference>
<dbReference type="Gene3D" id="4.10.1000.10">
    <property type="entry name" value="Zinc finger, CCCH-type"/>
    <property type="match status" value="1"/>
</dbReference>
<evidence type="ECO:0000313" key="10">
    <source>
        <dbReference type="WBParaSite" id="EVEC_0000506801-mRNA-1"/>
    </source>
</evidence>
<evidence type="ECO:0000313" key="9">
    <source>
        <dbReference type="Proteomes" id="UP000274131"/>
    </source>
</evidence>
<feature type="region of interest" description="Disordered" evidence="6">
    <location>
        <begin position="647"/>
        <end position="770"/>
    </location>
</feature>
<feature type="compositionally biased region" description="Basic and acidic residues" evidence="6">
    <location>
        <begin position="665"/>
        <end position="676"/>
    </location>
</feature>
<name>A0A158QAG7_ENTVE</name>
<dbReference type="PANTHER" id="PTHR13119">
    <property type="entry name" value="ZINC FINGER CCCH DOMAIN-CONTAINING PROTEI"/>
    <property type="match status" value="1"/>
</dbReference>
<feature type="compositionally biased region" description="Low complexity" evidence="6">
    <location>
        <begin position="537"/>
        <end position="547"/>
    </location>
</feature>
<keyword evidence="9" id="KW-1185">Reference proteome</keyword>
<feature type="zinc finger region" description="C3H1-type" evidence="5">
    <location>
        <begin position="198"/>
        <end position="224"/>
    </location>
</feature>
<evidence type="ECO:0000313" key="8">
    <source>
        <dbReference type="EMBL" id="VDD90001.1"/>
    </source>
</evidence>
<gene>
    <name evidence="8" type="ORF">EVEC_LOCUS4752</name>
</gene>
<accession>A0A158QAG7</accession>
<dbReference type="InterPro" id="IPR000571">
    <property type="entry name" value="Znf_CCCH"/>
</dbReference>
<evidence type="ECO:0000256" key="6">
    <source>
        <dbReference type="SAM" id="MobiDB-lite"/>
    </source>
</evidence>
<dbReference type="OrthoDB" id="411372at2759"/>
<protein>
    <submittedName>
        <fullName evidence="10">Zinc finger CCCH domain-containing protein 6</fullName>
    </submittedName>
</protein>
<keyword evidence="3 5" id="KW-0863">Zinc-finger</keyword>
<dbReference type="PROSITE" id="PS50103">
    <property type="entry name" value="ZF_C3H1"/>
    <property type="match status" value="3"/>
</dbReference>
<dbReference type="InterPro" id="IPR045124">
    <property type="entry name" value="Su(sable)-like"/>
</dbReference>
<evidence type="ECO:0000259" key="7">
    <source>
        <dbReference type="PROSITE" id="PS50103"/>
    </source>
</evidence>
<evidence type="ECO:0000256" key="2">
    <source>
        <dbReference type="ARBA" id="ARBA00022737"/>
    </source>
</evidence>
<dbReference type="GO" id="GO:0005634">
    <property type="term" value="C:nucleus"/>
    <property type="evidence" value="ECO:0007669"/>
    <property type="project" value="TreeGrafter"/>
</dbReference>
<feature type="region of interest" description="Disordered" evidence="6">
    <location>
        <begin position="445"/>
        <end position="470"/>
    </location>
</feature>
<proteinExistence type="predicted"/>